<evidence type="ECO:0008006" key="3">
    <source>
        <dbReference type="Google" id="ProtNLM"/>
    </source>
</evidence>
<reference evidence="2" key="1">
    <citation type="journal article" date="2018" name="J. Ind. Microbiol. Biotechnol.">
        <title>Genome mining reveals uncommon alkylpyrones as type III PKS products from myxobacteria.</title>
        <authorList>
            <person name="Hug J.J."/>
            <person name="Panter F."/>
            <person name="Krug D."/>
            <person name="Muller R."/>
        </authorList>
    </citation>
    <scope>NUCLEOTIDE SEQUENCE</scope>
    <source>
        <strain evidence="2">MCy8288</strain>
    </source>
</reference>
<evidence type="ECO:0000256" key="1">
    <source>
        <dbReference type="SAM" id="SignalP"/>
    </source>
</evidence>
<dbReference type="EMBL" id="MH908890">
    <property type="protein sequence ID" value="AYM53003.1"/>
    <property type="molecule type" value="Genomic_DNA"/>
</dbReference>
<proteinExistence type="predicted"/>
<accession>A0A3Q8I2F2</accession>
<name>A0A3Q8I2F2_MYXFU</name>
<feature type="chain" id="PRO_5018561412" description="Lipoprotein" evidence="1">
    <location>
        <begin position="22"/>
        <end position="219"/>
    </location>
</feature>
<evidence type="ECO:0000313" key="2">
    <source>
        <dbReference type="EMBL" id="AYM53003.1"/>
    </source>
</evidence>
<keyword evidence="1" id="KW-0732">Signal</keyword>
<sequence length="219" mass="23896">MNRVPGLLALLCVCVSSGALAQRKELTPATPEATCELTPALRLTMLGGGSFDLKEPALYYFSRSRSEVQVFVSQPEGATEPRLEAVGFWHLKSNCLISVDAKGVQYGSKLDCEDVEIEAKVNGSEVTIQTPEKDVVKVTWPSKESSSLGLRVTLQAEGNFRRVFGSLCGEYKNPPAAVPGKEAELRTLKRRSTVGPELKSHDSSVFRRLAEAQKRARGE</sequence>
<organism evidence="2">
    <name type="scientific">Myxococcus fulvus</name>
    <dbReference type="NCBI Taxonomy" id="33"/>
    <lineage>
        <taxon>Bacteria</taxon>
        <taxon>Pseudomonadati</taxon>
        <taxon>Myxococcota</taxon>
        <taxon>Myxococcia</taxon>
        <taxon>Myxococcales</taxon>
        <taxon>Cystobacterineae</taxon>
        <taxon>Myxococcaceae</taxon>
        <taxon>Myxococcus</taxon>
    </lineage>
</organism>
<dbReference type="AlphaFoldDB" id="A0A3Q8I2F2"/>
<protein>
    <recommendedName>
        <fullName evidence="3">Lipoprotein</fullName>
    </recommendedName>
</protein>
<feature type="signal peptide" evidence="1">
    <location>
        <begin position="1"/>
        <end position="21"/>
    </location>
</feature>